<dbReference type="EMBL" id="JACHEK010000010">
    <property type="protein sequence ID" value="MBB6146653.1"/>
    <property type="molecule type" value="Genomic_DNA"/>
</dbReference>
<comment type="caution">
    <text evidence="1">The sequence shown here is derived from an EMBL/GenBank/DDBJ whole genome shotgun (WGS) entry which is preliminary data.</text>
</comment>
<dbReference type="Proteomes" id="UP000538666">
    <property type="component" value="Unassembled WGS sequence"/>
</dbReference>
<gene>
    <name evidence="1" type="ORF">HNQ77_004632</name>
</gene>
<evidence type="ECO:0000313" key="1">
    <source>
        <dbReference type="EMBL" id="MBB6146653.1"/>
    </source>
</evidence>
<protein>
    <submittedName>
        <fullName evidence="1">Uncharacterized protein</fullName>
    </submittedName>
</protein>
<name>A0A841JYV4_9BACT</name>
<proteinExistence type="predicted"/>
<dbReference type="AlphaFoldDB" id="A0A841JYV4"/>
<sequence>MTAPAASNLYRELWISFASLIRSYVAAHDIGRPVGRALIDEGEGGHLTLRSDEKILTLEFDDATGTGSWAIYEDDPGPERLIGRGEFKIGEDSQVEFSDRRGKLELEVAAEAFTAKVFDEE</sequence>
<evidence type="ECO:0000313" key="2">
    <source>
        <dbReference type="Proteomes" id="UP000538666"/>
    </source>
</evidence>
<dbReference type="RefSeq" id="WP_050060320.1">
    <property type="nucleotide sequence ID" value="NZ_JACHEK010000010.1"/>
</dbReference>
<reference evidence="1 2" key="1">
    <citation type="submission" date="2020-08" db="EMBL/GenBank/DDBJ databases">
        <title>Genomic Encyclopedia of Type Strains, Phase IV (KMG-IV): sequencing the most valuable type-strain genomes for metagenomic binning, comparative biology and taxonomic classification.</title>
        <authorList>
            <person name="Goeker M."/>
        </authorList>
    </citation>
    <scope>NUCLEOTIDE SEQUENCE [LARGE SCALE GENOMIC DNA]</scope>
    <source>
        <strain evidence="1 2">DSM 103733</strain>
    </source>
</reference>
<accession>A0A841JYV4</accession>
<dbReference type="OrthoDB" id="120151at2"/>
<organism evidence="1 2">
    <name type="scientific">Silvibacterium bohemicum</name>
    <dbReference type="NCBI Taxonomy" id="1577686"/>
    <lineage>
        <taxon>Bacteria</taxon>
        <taxon>Pseudomonadati</taxon>
        <taxon>Acidobacteriota</taxon>
        <taxon>Terriglobia</taxon>
        <taxon>Terriglobales</taxon>
        <taxon>Acidobacteriaceae</taxon>
        <taxon>Silvibacterium</taxon>
    </lineage>
</organism>
<keyword evidence="2" id="KW-1185">Reference proteome</keyword>